<dbReference type="EMBL" id="CYZX01000024">
    <property type="protein sequence ID" value="CUP04581.1"/>
    <property type="molecule type" value="Genomic_DNA"/>
</dbReference>
<keyword evidence="4 6" id="KW-1133">Transmembrane helix</keyword>
<evidence type="ECO:0000256" key="1">
    <source>
        <dbReference type="ARBA" id="ARBA00004651"/>
    </source>
</evidence>
<proteinExistence type="inferred from homology"/>
<reference evidence="8 9" key="1">
    <citation type="submission" date="2015-09" db="EMBL/GenBank/DDBJ databases">
        <authorList>
            <consortium name="Pathogen Informatics"/>
        </authorList>
    </citation>
    <scope>NUCLEOTIDE SEQUENCE [LARGE SCALE GENOMIC DNA]</scope>
    <source>
        <strain evidence="8 9">2789STDY5834856</strain>
    </source>
</reference>
<dbReference type="InterPro" id="IPR032816">
    <property type="entry name" value="VTT_dom"/>
</dbReference>
<evidence type="ECO:0000256" key="4">
    <source>
        <dbReference type="ARBA" id="ARBA00022989"/>
    </source>
</evidence>
<keyword evidence="3 6" id="KW-0812">Transmembrane</keyword>
<feature type="transmembrane region" description="Helical" evidence="6">
    <location>
        <begin position="196"/>
        <end position="214"/>
    </location>
</feature>
<name>A0A174K163_9CLOT</name>
<evidence type="ECO:0000256" key="2">
    <source>
        <dbReference type="ARBA" id="ARBA00022475"/>
    </source>
</evidence>
<dbReference type="PANTHER" id="PTHR12677">
    <property type="entry name" value="GOLGI APPARATUS MEMBRANE PROTEIN TVP38-RELATED"/>
    <property type="match status" value="1"/>
</dbReference>
<comment type="subcellular location">
    <subcellularLocation>
        <location evidence="1 6">Cell membrane</location>
        <topology evidence="1 6">Multi-pass membrane protein</topology>
    </subcellularLocation>
</comment>
<accession>A0A174K163</accession>
<evidence type="ECO:0000256" key="5">
    <source>
        <dbReference type="ARBA" id="ARBA00023136"/>
    </source>
</evidence>
<feature type="transmembrane region" description="Helical" evidence="6">
    <location>
        <begin position="85"/>
        <end position="106"/>
    </location>
</feature>
<evidence type="ECO:0000256" key="6">
    <source>
        <dbReference type="RuleBase" id="RU366058"/>
    </source>
</evidence>
<dbReference type="OrthoDB" id="9812980at2"/>
<gene>
    <name evidence="8" type="primary">ydjZ</name>
    <name evidence="8" type="ORF">ERS852471_02869</name>
</gene>
<dbReference type="Proteomes" id="UP000095594">
    <property type="component" value="Unassembled WGS sequence"/>
</dbReference>
<dbReference type="RefSeq" id="WP_055267700.1">
    <property type="nucleotide sequence ID" value="NZ_CABIXQ010000024.1"/>
</dbReference>
<feature type="transmembrane region" description="Helical" evidence="6">
    <location>
        <begin position="166"/>
        <end position="184"/>
    </location>
</feature>
<comment type="similarity">
    <text evidence="6">Belongs to the TVP38/TMEM64 family.</text>
</comment>
<evidence type="ECO:0000256" key="3">
    <source>
        <dbReference type="ARBA" id="ARBA00022692"/>
    </source>
</evidence>
<feature type="transmembrane region" description="Helical" evidence="6">
    <location>
        <begin position="12"/>
        <end position="34"/>
    </location>
</feature>
<evidence type="ECO:0000313" key="9">
    <source>
        <dbReference type="Proteomes" id="UP000095594"/>
    </source>
</evidence>
<organism evidence="8 9">
    <name type="scientific">Clostridium disporicum</name>
    <dbReference type="NCBI Taxonomy" id="84024"/>
    <lineage>
        <taxon>Bacteria</taxon>
        <taxon>Bacillati</taxon>
        <taxon>Bacillota</taxon>
        <taxon>Clostridia</taxon>
        <taxon>Eubacteriales</taxon>
        <taxon>Clostridiaceae</taxon>
        <taxon>Clostridium</taxon>
    </lineage>
</organism>
<keyword evidence="2 6" id="KW-1003">Cell membrane</keyword>
<dbReference type="GO" id="GO:0005886">
    <property type="term" value="C:plasma membrane"/>
    <property type="evidence" value="ECO:0007669"/>
    <property type="project" value="UniProtKB-SubCell"/>
</dbReference>
<dbReference type="AlphaFoldDB" id="A0A174K163"/>
<dbReference type="InterPro" id="IPR015414">
    <property type="entry name" value="TMEM64"/>
</dbReference>
<dbReference type="Pfam" id="PF09335">
    <property type="entry name" value="VTT_dom"/>
    <property type="match status" value="1"/>
</dbReference>
<sequence>MNKKDRINRGKFYILLTIIFVALTLLILNVKYLNGKLSIVVIANFIRKNGVFSSSIYLLIFAIKPFFVIIPSNIIAIAAGKVFGAFWGFILTMIGYYISGTVAFFLSRLLGRSFVEDLIGSRFVKLDQNLEKNGFKILFLLRLPPILPYDALSYTCGLTKIKYSDFIWASVLGVAPETLCYVILGMNFNNPFSVKFILPLIIIIFGIIFAKKLVKR</sequence>
<feature type="domain" description="VTT" evidence="7">
    <location>
        <begin position="70"/>
        <end position="185"/>
    </location>
</feature>
<protein>
    <recommendedName>
        <fullName evidence="6">TVP38/TMEM64 family membrane protein</fullName>
    </recommendedName>
</protein>
<evidence type="ECO:0000313" key="8">
    <source>
        <dbReference type="EMBL" id="CUP04581.1"/>
    </source>
</evidence>
<evidence type="ECO:0000259" key="7">
    <source>
        <dbReference type="Pfam" id="PF09335"/>
    </source>
</evidence>
<keyword evidence="5 6" id="KW-0472">Membrane</keyword>
<feature type="transmembrane region" description="Helical" evidence="6">
    <location>
        <begin position="55"/>
        <end position="79"/>
    </location>
</feature>
<dbReference type="PANTHER" id="PTHR12677:SF49">
    <property type="entry name" value="TVP38_TMEM64 FAMILY MEMBRANE PROTEIN"/>
    <property type="match status" value="1"/>
</dbReference>